<accession>A0A9P9BU36</accession>
<proteinExistence type="predicted"/>
<feature type="compositionally biased region" description="Polar residues" evidence="1">
    <location>
        <begin position="151"/>
        <end position="163"/>
    </location>
</feature>
<feature type="region of interest" description="Disordered" evidence="1">
    <location>
        <begin position="394"/>
        <end position="438"/>
    </location>
</feature>
<dbReference type="RefSeq" id="XP_046016798.1">
    <property type="nucleotide sequence ID" value="XM_046156388.1"/>
</dbReference>
<feature type="compositionally biased region" description="Basic residues" evidence="1">
    <location>
        <begin position="398"/>
        <end position="411"/>
    </location>
</feature>
<feature type="compositionally biased region" description="Polar residues" evidence="1">
    <location>
        <begin position="56"/>
        <end position="68"/>
    </location>
</feature>
<dbReference type="AlphaFoldDB" id="A0A9P9BU36"/>
<feature type="compositionally biased region" description="Low complexity" evidence="1">
    <location>
        <begin position="105"/>
        <end position="125"/>
    </location>
</feature>
<dbReference type="Proteomes" id="UP000756346">
    <property type="component" value="Unassembled WGS sequence"/>
</dbReference>
<comment type="caution">
    <text evidence="2">The sequence shown here is derived from an EMBL/GenBank/DDBJ whole genome shotgun (WGS) entry which is preliminary data.</text>
</comment>
<feature type="compositionally biased region" description="Low complexity" evidence="1">
    <location>
        <begin position="169"/>
        <end position="178"/>
    </location>
</feature>
<evidence type="ECO:0000256" key="1">
    <source>
        <dbReference type="SAM" id="MobiDB-lite"/>
    </source>
</evidence>
<keyword evidence="3" id="KW-1185">Reference proteome</keyword>
<sequence>MPLARGEQWKTSAPRSQPAAAAPTSDGTGTERQRPPSTKHPTSHGLCLFPVRQALRDNTASSSSTPQVMSERFKNIAKNGWRPEKSSSSSSSSSSGGGVRGRVNGLLSRPLGGSASSSSESRGAAMPIASLKDPNSFGPPPKHVAAGGQVVPTSTASAYQSRQPPALPAPSSSSVAGDVSGGRANYSPSPVQEEEQPRPPPKPFKIDSSGLSTSHLPPPPARRDGADGRAPGTGPLGPGHTSRTPTSPVSPARTSTQSPAGAAPANRLGAAGISVPGFGIGGGGSRTTANTTAAADTPPPPASAGGGTTWAQKQAALRTVSQFNKDPSSVSLADAKAAAGTANNFRERHGAQVASGLKTANSVSQRFGGGAGGGVAYNTGPTSMAGAAASFSGAALAAKKKAAPPPPKKKPGLSSTSAADGDSGGPPPPIPLATRPTF</sequence>
<feature type="compositionally biased region" description="Low complexity" evidence="1">
    <location>
        <begin position="412"/>
        <end position="421"/>
    </location>
</feature>
<dbReference type="EMBL" id="JAGTJQ010000002">
    <property type="protein sequence ID" value="KAH7037677.1"/>
    <property type="molecule type" value="Genomic_DNA"/>
</dbReference>
<dbReference type="OrthoDB" id="3357271at2759"/>
<feature type="region of interest" description="Disordered" evidence="1">
    <location>
        <begin position="1"/>
        <end position="311"/>
    </location>
</feature>
<evidence type="ECO:0000313" key="2">
    <source>
        <dbReference type="EMBL" id="KAH7037677.1"/>
    </source>
</evidence>
<evidence type="ECO:0000313" key="3">
    <source>
        <dbReference type="Proteomes" id="UP000756346"/>
    </source>
</evidence>
<dbReference type="GeneID" id="70185934"/>
<feature type="compositionally biased region" description="Polar residues" evidence="1">
    <location>
        <begin position="241"/>
        <end position="259"/>
    </location>
</feature>
<organism evidence="2 3">
    <name type="scientific">Microdochium trichocladiopsis</name>
    <dbReference type="NCBI Taxonomy" id="1682393"/>
    <lineage>
        <taxon>Eukaryota</taxon>
        <taxon>Fungi</taxon>
        <taxon>Dikarya</taxon>
        <taxon>Ascomycota</taxon>
        <taxon>Pezizomycotina</taxon>
        <taxon>Sordariomycetes</taxon>
        <taxon>Xylariomycetidae</taxon>
        <taxon>Xylariales</taxon>
        <taxon>Microdochiaceae</taxon>
        <taxon>Microdochium</taxon>
    </lineage>
</organism>
<feature type="compositionally biased region" description="Low complexity" evidence="1">
    <location>
        <begin position="12"/>
        <end position="25"/>
    </location>
</feature>
<reference evidence="2" key="1">
    <citation type="journal article" date="2021" name="Nat. Commun.">
        <title>Genetic determinants of endophytism in the Arabidopsis root mycobiome.</title>
        <authorList>
            <person name="Mesny F."/>
            <person name="Miyauchi S."/>
            <person name="Thiergart T."/>
            <person name="Pickel B."/>
            <person name="Atanasova L."/>
            <person name="Karlsson M."/>
            <person name="Huettel B."/>
            <person name="Barry K.W."/>
            <person name="Haridas S."/>
            <person name="Chen C."/>
            <person name="Bauer D."/>
            <person name="Andreopoulos W."/>
            <person name="Pangilinan J."/>
            <person name="LaButti K."/>
            <person name="Riley R."/>
            <person name="Lipzen A."/>
            <person name="Clum A."/>
            <person name="Drula E."/>
            <person name="Henrissat B."/>
            <person name="Kohler A."/>
            <person name="Grigoriev I.V."/>
            <person name="Martin F.M."/>
            <person name="Hacquard S."/>
        </authorList>
    </citation>
    <scope>NUCLEOTIDE SEQUENCE</scope>
    <source>
        <strain evidence="2">MPI-CAGE-CH-0230</strain>
    </source>
</reference>
<name>A0A9P9BU36_9PEZI</name>
<feature type="compositionally biased region" description="Low complexity" evidence="1">
    <location>
        <begin position="286"/>
        <end position="296"/>
    </location>
</feature>
<gene>
    <name evidence="2" type="ORF">B0I36DRAFT_345754</name>
</gene>
<protein>
    <submittedName>
        <fullName evidence="2">Uncharacterized protein</fullName>
    </submittedName>
</protein>
<feature type="compositionally biased region" description="Low complexity" evidence="1">
    <location>
        <begin position="260"/>
        <end position="277"/>
    </location>
</feature>